<accession>A0A143QH93</accession>
<keyword evidence="2" id="KW-1185">Reference proteome</keyword>
<dbReference type="EMBL" id="CP015220">
    <property type="protein sequence ID" value="AMY22304.1"/>
    <property type="molecule type" value="Genomic_DNA"/>
</dbReference>
<dbReference type="RefSeq" id="WP_027494505.1">
    <property type="nucleotide sequence ID" value="NZ_CP015220.1"/>
</dbReference>
<dbReference type="Gene3D" id="3.30.530.20">
    <property type="match status" value="1"/>
</dbReference>
<evidence type="ECO:0000313" key="1">
    <source>
        <dbReference type="EMBL" id="AMY22304.1"/>
    </source>
</evidence>
<sequence>MPTPTRVHVTHRFASSPDVVFAALSEHENLGPLFLAKIRRVRDGDTSRNGVGSARSLKLGPLPAFEETTTVSEPNTLIEYRITKGGPLRGHWGVQKLTPTTDGGTELDYTIGFDAPIPGLAAIVGKALTSSISKNLPRLAR</sequence>
<proteinExistence type="predicted"/>
<dbReference type="GeneID" id="93550992"/>
<dbReference type="InterPro" id="IPR019587">
    <property type="entry name" value="Polyketide_cyclase/dehydratase"/>
</dbReference>
<dbReference type="OrthoDB" id="4459835at2"/>
<accession>A0A260U1H4</accession>
<dbReference type="InterPro" id="IPR023393">
    <property type="entry name" value="START-like_dom_sf"/>
</dbReference>
<dbReference type="Pfam" id="PF10604">
    <property type="entry name" value="Polyketide_cyc2"/>
    <property type="match status" value="1"/>
</dbReference>
<name>A0A143QH93_RHOFA</name>
<dbReference type="CDD" id="cd07821">
    <property type="entry name" value="PYR_PYL_RCAR_like"/>
    <property type="match status" value="1"/>
</dbReference>
<dbReference type="SUPFAM" id="SSF55961">
    <property type="entry name" value="Bet v1-like"/>
    <property type="match status" value="1"/>
</dbReference>
<protein>
    <recommendedName>
        <fullName evidence="3">SRPBCC family protein</fullName>
    </recommendedName>
</protein>
<evidence type="ECO:0000313" key="2">
    <source>
        <dbReference type="Proteomes" id="UP000076038"/>
    </source>
</evidence>
<evidence type="ECO:0008006" key="3">
    <source>
        <dbReference type="Google" id="ProtNLM"/>
    </source>
</evidence>
<dbReference type="AlphaFoldDB" id="A0A143QH93"/>
<dbReference type="PATRIC" id="fig|1653479.3.peg.1008"/>
<gene>
    <name evidence="1" type="ORF">A3Q41_00988</name>
</gene>
<dbReference type="KEGG" id="rhs:A3Q41_00988"/>
<reference evidence="1 2" key="1">
    <citation type="journal article" date="2016" name="Genome Announc.">
        <title>Complete Genome and Plasmid Sequences for Rhodococcus fascians D188 and Draft Sequences for Rhodococcus Isolates PBTS 1 and PBTS 2.</title>
        <authorList>
            <person name="Stamler R.A."/>
            <person name="Vereecke D."/>
            <person name="Zhang Y."/>
            <person name="Schilkey F."/>
            <person name="Devitt N."/>
            <person name="Randall J.J."/>
        </authorList>
    </citation>
    <scope>NUCLEOTIDE SEQUENCE [LARGE SCALE GENOMIC DNA]</scope>
    <source>
        <strain evidence="1 2">PBTS2</strain>
    </source>
</reference>
<organism evidence="1 2">
    <name type="scientific">Rhodococcoides fascians</name>
    <name type="common">Rhodococcus fascians</name>
    <dbReference type="NCBI Taxonomy" id="1828"/>
    <lineage>
        <taxon>Bacteria</taxon>
        <taxon>Bacillati</taxon>
        <taxon>Actinomycetota</taxon>
        <taxon>Actinomycetes</taxon>
        <taxon>Mycobacteriales</taxon>
        <taxon>Nocardiaceae</taxon>
        <taxon>Rhodococcoides</taxon>
    </lineage>
</organism>
<reference evidence="2" key="2">
    <citation type="submission" date="2016-04" db="EMBL/GenBank/DDBJ databases">
        <title>Complete Genome and Plasmid Sequences for Rhodococcus fascians D188 and Draft Sequences for Rhodococcus spp. Isolates PBTS 1 and PBTS 2.</title>
        <authorList>
            <person name="Stamer R."/>
            <person name="Vereecke D."/>
            <person name="Zhang Y."/>
            <person name="Schilkey F."/>
            <person name="Devitt N."/>
            <person name="Randall J."/>
        </authorList>
    </citation>
    <scope>NUCLEOTIDE SEQUENCE [LARGE SCALE GENOMIC DNA]</scope>
    <source>
        <strain evidence="2">PBTS2</strain>
    </source>
</reference>
<dbReference type="Proteomes" id="UP000076038">
    <property type="component" value="Chromosome"/>
</dbReference>